<name>A0A1S2VF07_9BACT</name>
<dbReference type="GO" id="GO:0003824">
    <property type="term" value="F:catalytic activity"/>
    <property type="evidence" value="ECO:0007669"/>
    <property type="project" value="InterPro"/>
</dbReference>
<dbReference type="AlphaFoldDB" id="A0A1S2VF07"/>
<comment type="caution">
    <text evidence="2">The sequence shown here is derived from an EMBL/GenBank/DDBJ whole genome shotgun (WGS) entry which is preliminary data.</text>
</comment>
<dbReference type="OrthoDB" id="961652at2"/>
<dbReference type="PROSITE" id="PS50035">
    <property type="entry name" value="PLD"/>
    <property type="match status" value="1"/>
</dbReference>
<reference evidence="2 3" key="1">
    <citation type="submission" date="2016-10" db="EMBL/GenBank/DDBJ databases">
        <title>Arsenicibacter rosenii gen. nov., sp. nov., an efficient arsenic-methylating bacterium isolated from an arsenic-contaminated paddy soil.</title>
        <authorList>
            <person name="Huang K."/>
        </authorList>
    </citation>
    <scope>NUCLEOTIDE SEQUENCE [LARGE SCALE GENOMIC DNA]</scope>
    <source>
        <strain evidence="2 3">SM-1</strain>
    </source>
</reference>
<dbReference type="InterPro" id="IPR001736">
    <property type="entry name" value="PLipase_D/transphosphatidylase"/>
</dbReference>
<proteinExistence type="predicted"/>
<keyword evidence="3" id="KW-1185">Reference proteome</keyword>
<dbReference type="SUPFAM" id="SSF56024">
    <property type="entry name" value="Phospholipase D/nuclease"/>
    <property type="match status" value="1"/>
</dbReference>
<feature type="domain" description="PLD phosphodiesterase" evidence="1">
    <location>
        <begin position="135"/>
        <end position="165"/>
    </location>
</feature>
<dbReference type="EMBL" id="MORL01000018">
    <property type="protein sequence ID" value="OIN56786.1"/>
    <property type="molecule type" value="Genomic_DNA"/>
</dbReference>
<evidence type="ECO:0000259" key="1">
    <source>
        <dbReference type="PROSITE" id="PS50035"/>
    </source>
</evidence>
<accession>A0A1S2VF07</accession>
<dbReference type="RefSeq" id="WP_071505512.1">
    <property type="nucleotide sequence ID" value="NZ_MORL01000018.1"/>
</dbReference>
<sequence>MSLFDVSSIGDFSVPQHREPSILEKTTGNPVQNLLLKATQTLQERWPPVARNQEIHYATAGLWSSHDLLFHLLEQTGPADVWIATWSMTEEPARQLVQKLADNTIRSLQLLLDVRVQVRNPAVYAFIKHQTATIRTSICHAKVTVIQNEHWSFSLIGSANYTNNPRIECGILREGADVAAFHRQWIEAEIAKSKPFD</sequence>
<evidence type="ECO:0000313" key="3">
    <source>
        <dbReference type="Proteomes" id="UP000181790"/>
    </source>
</evidence>
<protein>
    <recommendedName>
        <fullName evidence="1">PLD phosphodiesterase domain-containing protein</fullName>
    </recommendedName>
</protein>
<gene>
    <name evidence="2" type="ORF">BLX24_22690</name>
</gene>
<dbReference type="CDD" id="cd00138">
    <property type="entry name" value="PLDc_SF"/>
    <property type="match status" value="1"/>
</dbReference>
<dbReference type="Proteomes" id="UP000181790">
    <property type="component" value="Unassembled WGS sequence"/>
</dbReference>
<organism evidence="2 3">
    <name type="scientific">Arsenicibacter rosenii</name>
    <dbReference type="NCBI Taxonomy" id="1750698"/>
    <lineage>
        <taxon>Bacteria</taxon>
        <taxon>Pseudomonadati</taxon>
        <taxon>Bacteroidota</taxon>
        <taxon>Cytophagia</taxon>
        <taxon>Cytophagales</taxon>
        <taxon>Spirosomataceae</taxon>
        <taxon>Arsenicibacter</taxon>
    </lineage>
</organism>
<evidence type="ECO:0000313" key="2">
    <source>
        <dbReference type="EMBL" id="OIN56786.1"/>
    </source>
</evidence>
<dbReference type="GO" id="GO:0006793">
    <property type="term" value="P:phosphorus metabolic process"/>
    <property type="evidence" value="ECO:0007669"/>
    <property type="project" value="UniProtKB-ARBA"/>
</dbReference>